<accession>A0A1I6BT87</accession>
<evidence type="ECO:0000313" key="2">
    <source>
        <dbReference type="Proteomes" id="UP000199029"/>
    </source>
</evidence>
<proteinExistence type="predicted"/>
<dbReference type="STRING" id="1227077.SAMN04515668_5080"/>
<reference evidence="2" key="1">
    <citation type="submission" date="2016-10" db="EMBL/GenBank/DDBJ databases">
        <authorList>
            <person name="Varghese N."/>
            <person name="Submissions S."/>
        </authorList>
    </citation>
    <scope>NUCLEOTIDE SEQUENCE [LARGE SCALE GENOMIC DNA]</scope>
    <source>
        <strain evidence="2">OR362-8,ATCC BAA-1266,JCM 13504</strain>
    </source>
</reference>
<dbReference type="Proteomes" id="UP000199029">
    <property type="component" value="Unassembled WGS sequence"/>
</dbReference>
<organism evidence="1 2">
    <name type="scientific">Hymenobacter arizonensis</name>
    <name type="common">Siccationidurans arizonensis</name>
    <dbReference type="NCBI Taxonomy" id="1227077"/>
    <lineage>
        <taxon>Bacteria</taxon>
        <taxon>Pseudomonadati</taxon>
        <taxon>Bacteroidota</taxon>
        <taxon>Cytophagia</taxon>
        <taxon>Cytophagales</taxon>
        <taxon>Hymenobacteraceae</taxon>
        <taxon>Hymenobacter</taxon>
    </lineage>
</organism>
<evidence type="ECO:0000313" key="1">
    <source>
        <dbReference type="EMBL" id="SFQ84168.1"/>
    </source>
</evidence>
<dbReference type="EMBL" id="FOXS01000015">
    <property type="protein sequence ID" value="SFQ84168.1"/>
    <property type="molecule type" value="Genomic_DNA"/>
</dbReference>
<dbReference type="AlphaFoldDB" id="A0A1I6BT87"/>
<dbReference type="OrthoDB" id="9838057at2"/>
<dbReference type="RefSeq" id="WP_092679091.1">
    <property type="nucleotide sequence ID" value="NZ_FOXS01000015.1"/>
</dbReference>
<gene>
    <name evidence="1" type="ORF">SAMN04515668_5080</name>
</gene>
<keyword evidence="2" id="KW-1185">Reference proteome</keyword>
<name>A0A1I6BT87_HYMAR</name>
<sequence>MNEHIAKTQRAYLDLVEHLVPTSDELNDWLPTLRDVAPAHLEELRALGPRANWSAEPYALVFRHYVTERRRVLLEDYMAEHLSAADFAEWVDFFSGDMLDGMTRKT</sequence>
<protein>
    <submittedName>
        <fullName evidence="1">Uncharacterized protein</fullName>
    </submittedName>
</protein>